<keyword evidence="2" id="KW-0812">Transmembrane</keyword>
<comment type="pathway">
    <text evidence="1">Cell wall biogenesis; peptidoglycan biosynthesis.</text>
</comment>
<feature type="transmembrane region" description="Helical" evidence="2">
    <location>
        <begin position="20"/>
        <end position="38"/>
    </location>
</feature>
<dbReference type="InterPro" id="IPR036565">
    <property type="entry name" value="Mur-like_cat_sf"/>
</dbReference>
<organism evidence="5 6">
    <name type="scientific">Helcococcus ovis</name>
    <dbReference type="NCBI Taxonomy" id="72026"/>
    <lineage>
        <taxon>Bacteria</taxon>
        <taxon>Bacillati</taxon>
        <taxon>Bacillota</taxon>
        <taxon>Tissierellia</taxon>
        <taxon>Tissierellales</taxon>
        <taxon>Peptoniphilaceae</taxon>
        <taxon>Helcococcus</taxon>
    </lineage>
</organism>
<dbReference type="PANTHER" id="PTHR23135">
    <property type="entry name" value="MUR LIGASE FAMILY MEMBER"/>
    <property type="match status" value="1"/>
</dbReference>
<comment type="caution">
    <text evidence="5">The sequence shown here is derived from an EMBL/GenBank/DDBJ whole genome shotgun (WGS) entry which is preliminary data.</text>
</comment>
<dbReference type="InterPro" id="IPR013564">
    <property type="entry name" value="MurT_C"/>
</dbReference>
<feature type="domain" description="Lipid II isoglutaminyl synthase (glutamine-hydrolyzing) subunit MurT C-terminal" evidence="4">
    <location>
        <begin position="342"/>
        <end position="443"/>
    </location>
</feature>
<sequence length="473" mass="54886">MFMFKKITNERQIMEKSFRFYVALWSTKFIIKFMNFIGRRATYLPGMIAYKMCPDILKYMKVPKTTIALTGTNGKTTTANMISDFLKKKNISFIHNNYGSNTVEGIIASFIKFSDLKGNLDYEYGIIEVDERSSYRVYEYFTPDYLIVTNLFRDSSKRNAHADYIFNILEDSVSEKTKLILNSDDLISSLLDKNREKTFFSINLLDGEEEERNSRIKDIENCPKCNHRLTPEFIRYNHIGRYHCDNCGFENFKSDYLVKSADLENRVAVIEHDTKEYKFNLQSSNIVDLYNLLAAISVLSETGFSMSELSENFEDVEVVKSRYNDCMIGNTRLVYIMAKAINPISASRTFDYIRKQSGNIAVIFGNSKHDIGYKNSENTSWLYDLDFRYLKDSENIKQYITCGKRFKDQEVALLLSGIKKDKIVSIEGWNGVAQAIDYDNIDTIFLLNDIDTLDLTGKVKKEIENILQERLEK</sequence>
<accession>A0A4R9C464</accession>
<dbReference type="EMBL" id="SCFR01000003">
    <property type="protein sequence ID" value="TFF67335.1"/>
    <property type="molecule type" value="Genomic_DNA"/>
</dbReference>
<dbReference type="PANTHER" id="PTHR23135:SF7">
    <property type="entry name" value="LIPID II ISOGLUTAMINYL SYNTHASE (GLUTAMINE-HYDROLYZING) SUBUNIT MURT"/>
    <property type="match status" value="1"/>
</dbReference>
<dbReference type="Gene3D" id="3.40.1190.10">
    <property type="entry name" value="Mur-like, catalytic domain"/>
    <property type="match status" value="1"/>
</dbReference>
<dbReference type="InterPro" id="IPR013221">
    <property type="entry name" value="Mur_ligase_cen"/>
</dbReference>
<dbReference type="Pfam" id="PF08353">
    <property type="entry name" value="MurT_C"/>
    <property type="match status" value="1"/>
</dbReference>
<dbReference type="SUPFAM" id="SSF53623">
    <property type="entry name" value="MurD-like peptide ligases, catalytic domain"/>
    <property type="match status" value="1"/>
</dbReference>
<keyword evidence="2" id="KW-0472">Membrane</keyword>
<protein>
    <submittedName>
        <fullName evidence="5">DUF1727 domain-containing protein</fullName>
    </submittedName>
</protein>
<evidence type="ECO:0000313" key="6">
    <source>
        <dbReference type="Proteomes" id="UP000297454"/>
    </source>
</evidence>
<dbReference type="GO" id="GO:0016881">
    <property type="term" value="F:acid-amino acid ligase activity"/>
    <property type="evidence" value="ECO:0007669"/>
    <property type="project" value="InterPro"/>
</dbReference>
<proteinExistence type="predicted"/>
<evidence type="ECO:0000256" key="2">
    <source>
        <dbReference type="SAM" id="Phobius"/>
    </source>
</evidence>
<reference evidence="5 6" key="1">
    <citation type="submission" date="2019-01" db="EMBL/GenBank/DDBJ databases">
        <title>Draft Genome Sequences of Helcococcus ovis Strains Isolated from the Uterus and Vagina of Dairy Cows with Metritis.</title>
        <authorList>
            <person name="Cunha F."/>
            <person name="Jeon S.J."/>
            <person name="Kutzer P."/>
            <person name="Galvao K.N."/>
        </authorList>
    </citation>
    <scope>NUCLEOTIDE SEQUENCE [LARGE SCALE GENOMIC DNA]</scope>
    <source>
        <strain evidence="5 6">KG-37</strain>
    </source>
</reference>
<evidence type="ECO:0000259" key="3">
    <source>
        <dbReference type="Pfam" id="PF08245"/>
    </source>
</evidence>
<evidence type="ECO:0000259" key="4">
    <source>
        <dbReference type="Pfam" id="PF08353"/>
    </source>
</evidence>
<dbReference type="AlphaFoldDB" id="A0A4R9C464"/>
<keyword evidence="6" id="KW-1185">Reference proteome</keyword>
<keyword evidence="2" id="KW-1133">Transmembrane helix</keyword>
<evidence type="ECO:0000313" key="5">
    <source>
        <dbReference type="EMBL" id="TFF67335.1"/>
    </source>
</evidence>
<dbReference type="OrthoDB" id="9803907at2"/>
<dbReference type="Pfam" id="PF08245">
    <property type="entry name" value="Mur_ligase_M"/>
    <property type="match status" value="1"/>
</dbReference>
<name>A0A4R9C464_9FIRM</name>
<evidence type="ECO:0000256" key="1">
    <source>
        <dbReference type="ARBA" id="ARBA00004752"/>
    </source>
</evidence>
<gene>
    <name evidence="5" type="ORF">EQF91_01550</name>
</gene>
<feature type="domain" description="Mur ligase central" evidence="3">
    <location>
        <begin position="70"/>
        <end position="227"/>
    </location>
</feature>
<dbReference type="Proteomes" id="UP000297454">
    <property type="component" value="Unassembled WGS sequence"/>
</dbReference>
<dbReference type="GO" id="GO:0005524">
    <property type="term" value="F:ATP binding"/>
    <property type="evidence" value="ECO:0007669"/>
    <property type="project" value="InterPro"/>
</dbReference>